<evidence type="ECO:0000313" key="3">
    <source>
        <dbReference type="EMBL" id="KAI3885060.1"/>
    </source>
</evidence>
<dbReference type="SUPFAM" id="SSF46565">
    <property type="entry name" value="Chaperone J-domain"/>
    <property type="match status" value="1"/>
</dbReference>
<dbReference type="SMART" id="SM00271">
    <property type="entry name" value="DnaJ"/>
    <property type="match status" value="1"/>
</dbReference>
<dbReference type="PANTHER" id="PTHR43096">
    <property type="entry name" value="DNAJ HOMOLOG 1, MITOCHONDRIAL-RELATED"/>
    <property type="match status" value="1"/>
</dbReference>
<dbReference type="Gene3D" id="1.10.287.110">
    <property type="entry name" value="DnaJ domain"/>
    <property type="match status" value="1"/>
</dbReference>
<evidence type="ECO:0000313" key="4">
    <source>
        <dbReference type="Proteomes" id="UP001202328"/>
    </source>
</evidence>
<reference evidence="3" key="1">
    <citation type="submission" date="2022-04" db="EMBL/GenBank/DDBJ databases">
        <title>A functionally conserved STORR gene fusion in Papaver species that diverged 16.8 million years ago.</title>
        <authorList>
            <person name="Catania T."/>
        </authorList>
    </citation>
    <scope>NUCLEOTIDE SEQUENCE</scope>
    <source>
        <strain evidence="3">S-188037</strain>
    </source>
</reference>
<protein>
    <recommendedName>
        <fullName evidence="2">J domain-containing protein</fullName>
    </recommendedName>
</protein>
<dbReference type="Proteomes" id="UP001202328">
    <property type="component" value="Unassembled WGS sequence"/>
</dbReference>
<gene>
    <name evidence="3" type="ORF">MKW98_002452</name>
</gene>
<evidence type="ECO:0000259" key="2">
    <source>
        <dbReference type="PROSITE" id="PS50076"/>
    </source>
</evidence>
<dbReference type="InterPro" id="IPR001623">
    <property type="entry name" value="DnaJ_domain"/>
</dbReference>
<dbReference type="PRINTS" id="PR00625">
    <property type="entry name" value="JDOMAIN"/>
</dbReference>
<dbReference type="AlphaFoldDB" id="A0AAD4SA87"/>
<comment type="caution">
    <text evidence="3">The sequence shown here is derived from an EMBL/GenBank/DDBJ whole genome shotgun (WGS) entry which is preliminary data.</text>
</comment>
<proteinExistence type="predicted"/>
<dbReference type="PROSITE" id="PS50076">
    <property type="entry name" value="DNAJ_2"/>
    <property type="match status" value="1"/>
</dbReference>
<name>A0AAD4SA87_9MAGN</name>
<dbReference type="Pfam" id="PF00226">
    <property type="entry name" value="DnaJ"/>
    <property type="match status" value="1"/>
</dbReference>
<dbReference type="GO" id="GO:0051082">
    <property type="term" value="F:unfolded protein binding"/>
    <property type="evidence" value="ECO:0007669"/>
    <property type="project" value="TreeGrafter"/>
</dbReference>
<accession>A0AAD4SA87</accession>
<feature type="domain" description="J" evidence="2">
    <location>
        <begin position="38"/>
        <end position="103"/>
    </location>
</feature>
<dbReference type="InterPro" id="IPR036869">
    <property type="entry name" value="J_dom_sf"/>
</dbReference>
<keyword evidence="4" id="KW-1185">Reference proteome</keyword>
<dbReference type="GO" id="GO:0042026">
    <property type="term" value="P:protein refolding"/>
    <property type="evidence" value="ECO:0007669"/>
    <property type="project" value="TreeGrafter"/>
</dbReference>
<dbReference type="GO" id="GO:0005737">
    <property type="term" value="C:cytoplasm"/>
    <property type="evidence" value="ECO:0007669"/>
    <property type="project" value="TreeGrafter"/>
</dbReference>
<dbReference type="EMBL" id="JAJJMB010012161">
    <property type="protein sequence ID" value="KAI3885060.1"/>
    <property type="molecule type" value="Genomic_DNA"/>
</dbReference>
<dbReference type="PANTHER" id="PTHR43096:SF52">
    <property type="entry name" value="DNAJ HOMOLOG 1, MITOCHONDRIAL-RELATED"/>
    <property type="match status" value="1"/>
</dbReference>
<evidence type="ECO:0000256" key="1">
    <source>
        <dbReference type="ARBA" id="ARBA00023186"/>
    </source>
</evidence>
<dbReference type="InterPro" id="IPR018253">
    <property type="entry name" value="DnaJ_domain_CS"/>
</dbReference>
<dbReference type="PROSITE" id="PS00636">
    <property type="entry name" value="DNAJ_1"/>
    <property type="match status" value="1"/>
</dbReference>
<dbReference type="CDD" id="cd06257">
    <property type="entry name" value="DnaJ"/>
    <property type="match status" value="1"/>
</dbReference>
<organism evidence="3 4">
    <name type="scientific">Papaver atlanticum</name>
    <dbReference type="NCBI Taxonomy" id="357466"/>
    <lineage>
        <taxon>Eukaryota</taxon>
        <taxon>Viridiplantae</taxon>
        <taxon>Streptophyta</taxon>
        <taxon>Embryophyta</taxon>
        <taxon>Tracheophyta</taxon>
        <taxon>Spermatophyta</taxon>
        <taxon>Magnoliopsida</taxon>
        <taxon>Ranunculales</taxon>
        <taxon>Papaveraceae</taxon>
        <taxon>Papaveroideae</taxon>
        <taxon>Papaver</taxon>
    </lineage>
</organism>
<sequence>MDLLLTRFSWYSFFFINGHWSAKRSIHATGSMYMYSRDYYDVLGVSKDSSASDIKKAYYAAAKKLYPDINRHDANAEAKFQEVNKAYEVLKDEEKRLVYDQCHVTYGSEFVKDLLHLLDGDNLAVFLGAPHKPRCIIEFISFIKKKKSLISSLKDFSYYTWRSQSAVSCCRDSCGKF</sequence>
<keyword evidence="1" id="KW-0143">Chaperone</keyword>